<dbReference type="AlphaFoldDB" id="A0A7J6KKN2"/>
<dbReference type="EMBL" id="JAAPAO010002607">
    <property type="protein sequence ID" value="KAF4647442.1"/>
    <property type="molecule type" value="Genomic_DNA"/>
</dbReference>
<dbReference type="InterPro" id="IPR000477">
    <property type="entry name" value="RT_dom"/>
</dbReference>
<evidence type="ECO:0000313" key="2">
    <source>
        <dbReference type="EMBL" id="KAF4647442.1"/>
    </source>
</evidence>
<feature type="domain" description="Reverse transcriptase" evidence="1">
    <location>
        <begin position="156"/>
        <end position="251"/>
    </location>
</feature>
<dbReference type="Pfam" id="PF00078">
    <property type="entry name" value="RVT_1"/>
    <property type="match status" value="1"/>
</dbReference>
<organism evidence="2 3">
    <name type="scientific">Perkinsus chesapeaki</name>
    <name type="common">Clam parasite</name>
    <name type="synonym">Perkinsus andrewsi</name>
    <dbReference type="NCBI Taxonomy" id="330153"/>
    <lineage>
        <taxon>Eukaryota</taxon>
        <taxon>Sar</taxon>
        <taxon>Alveolata</taxon>
        <taxon>Perkinsozoa</taxon>
        <taxon>Perkinsea</taxon>
        <taxon>Perkinsida</taxon>
        <taxon>Perkinsidae</taxon>
        <taxon>Perkinsus</taxon>
    </lineage>
</organism>
<dbReference type="OrthoDB" id="411871at2759"/>
<gene>
    <name evidence="2" type="ORF">FOL47_004610</name>
</gene>
<comment type="caution">
    <text evidence="2">The sequence shown here is derived from an EMBL/GenBank/DDBJ whole genome shotgun (WGS) entry which is preliminary data.</text>
</comment>
<sequence length="258" mass="29462">AHQGDSALHAREVEARRSFLKAIKKRKREFTRKFIEDLDETSVKRWEKGVAPGESLNHEEVLDRFVGEARQCHTVSPSLGSLDLRREVSLNMEDVRAVVESLPRKRRGGDDDVAYEHFKAGIKEGTFLEELWRVLEGSLRLGIFPRCWKTGLLITIPKPKALAEEDRLKRYRPVTLLRAGGKILEKVIVKQWVDKQMPPEIHGFVRSRSCITALRKAVEWAEARPKSHKALLFEDVKGAFDNCGWKSIIEATSSRVGK</sequence>
<feature type="non-terminal residue" evidence="2">
    <location>
        <position position="1"/>
    </location>
</feature>
<accession>A0A7J6KKN2</accession>
<protein>
    <recommendedName>
        <fullName evidence="1">Reverse transcriptase domain-containing protein</fullName>
    </recommendedName>
</protein>
<proteinExistence type="predicted"/>
<name>A0A7J6KKN2_PERCH</name>
<dbReference type="PANTHER" id="PTHR19446">
    <property type="entry name" value="REVERSE TRANSCRIPTASES"/>
    <property type="match status" value="1"/>
</dbReference>
<dbReference type="Proteomes" id="UP000591131">
    <property type="component" value="Unassembled WGS sequence"/>
</dbReference>
<feature type="non-terminal residue" evidence="2">
    <location>
        <position position="258"/>
    </location>
</feature>
<keyword evidence="3" id="KW-1185">Reference proteome</keyword>
<evidence type="ECO:0000313" key="3">
    <source>
        <dbReference type="Proteomes" id="UP000591131"/>
    </source>
</evidence>
<evidence type="ECO:0000259" key="1">
    <source>
        <dbReference type="Pfam" id="PF00078"/>
    </source>
</evidence>
<reference evidence="2 3" key="1">
    <citation type="submission" date="2020-04" db="EMBL/GenBank/DDBJ databases">
        <title>Perkinsus chesapeaki whole genome sequence.</title>
        <authorList>
            <person name="Bogema D.R."/>
        </authorList>
    </citation>
    <scope>NUCLEOTIDE SEQUENCE [LARGE SCALE GENOMIC DNA]</scope>
    <source>
        <strain evidence="2">ATCC PRA-425</strain>
    </source>
</reference>